<feature type="region of interest" description="Disordered" evidence="1">
    <location>
        <begin position="41"/>
        <end position="130"/>
    </location>
</feature>
<accession>A0A182R0Q9</accession>
<dbReference type="VEuPathDB" id="VectorBase:AFAF020688"/>
<proteinExistence type="predicted"/>
<name>A0A182R0Q9_9DIPT</name>
<feature type="signal peptide" evidence="2">
    <location>
        <begin position="1"/>
        <end position="29"/>
    </location>
</feature>
<dbReference type="Proteomes" id="UP000075886">
    <property type="component" value="Unassembled WGS sequence"/>
</dbReference>
<evidence type="ECO:0000256" key="2">
    <source>
        <dbReference type="SAM" id="SignalP"/>
    </source>
</evidence>
<reference evidence="3" key="2">
    <citation type="submission" date="2020-05" db="UniProtKB">
        <authorList>
            <consortium name="EnsemblMetazoa"/>
        </authorList>
    </citation>
    <scope>IDENTIFICATION</scope>
    <source>
        <strain evidence="3">FAR1</strain>
    </source>
</reference>
<organism evidence="3 4">
    <name type="scientific">Anopheles farauti</name>
    <dbReference type="NCBI Taxonomy" id="69004"/>
    <lineage>
        <taxon>Eukaryota</taxon>
        <taxon>Metazoa</taxon>
        <taxon>Ecdysozoa</taxon>
        <taxon>Arthropoda</taxon>
        <taxon>Hexapoda</taxon>
        <taxon>Insecta</taxon>
        <taxon>Pterygota</taxon>
        <taxon>Neoptera</taxon>
        <taxon>Endopterygota</taxon>
        <taxon>Diptera</taxon>
        <taxon>Nematocera</taxon>
        <taxon>Culicoidea</taxon>
        <taxon>Culicidae</taxon>
        <taxon>Anophelinae</taxon>
        <taxon>Anopheles</taxon>
    </lineage>
</organism>
<protein>
    <recommendedName>
        <fullName evidence="5">Secreted protein</fullName>
    </recommendedName>
</protein>
<evidence type="ECO:0000256" key="1">
    <source>
        <dbReference type="SAM" id="MobiDB-lite"/>
    </source>
</evidence>
<feature type="chain" id="PRO_5008133729" description="Secreted protein" evidence="2">
    <location>
        <begin position="30"/>
        <end position="130"/>
    </location>
</feature>
<dbReference type="AlphaFoldDB" id="A0A182R0Q9"/>
<evidence type="ECO:0000313" key="3">
    <source>
        <dbReference type="EnsemblMetazoa" id="AFAF020688-PA"/>
    </source>
</evidence>
<dbReference type="EnsemblMetazoa" id="AFAF020688-RA">
    <property type="protein sequence ID" value="AFAF020688-PA"/>
    <property type="gene ID" value="AFAF020688"/>
</dbReference>
<keyword evidence="4" id="KW-1185">Reference proteome</keyword>
<sequence length="130" mass="13876">MELGVLVPPSVLAVLSILLRLLDEIHVLALQKLGLNWLNERAGDTGLVPPPPPGPANGEGKANGGGGLARYEPDPEPDGSRLVLQRRSSDEVAEDVELDDMVAVEADADDEEPPDEHEDADESFNINPLL</sequence>
<dbReference type="EMBL" id="AXCN02000912">
    <property type="status" value="NOT_ANNOTATED_CDS"/>
    <property type="molecule type" value="Genomic_DNA"/>
</dbReference>
<keyword evidence="2" id="KW-0732">Signal</keyword>
<reference evidence="4" key="1">
    <citation type="submission" date="2014-01" db="EMBL/GenBank/DDBJ databases">
        <title>The Genome Sequence of Anopheles farauti FAR1 (V2).</title>
        <authorList>
            <consortium name="The Broad Institute Genomics Platform"/>
            <person name="Neafsey D.E."/>
            <person name="Besansky N."/>
            <person name="Howell P."/>
            <person name="Walton C."/>
            <person name="Young S.K."/>
            <person name="Zeng Q."/>
            <person name="Gargeya S."/>
            <person name="Fitzgerald M."/>
            <person name="Haas B."/>
            <person name="Abouelleil A."/>
            <person name="Allen A.W."/>
            <person name="Alvarado L."/>
            <person name="Arachchi H.M."/>
            <person name="Berlin A.M."/>
            <person name="Chapman S.B."/>
            <person name="Gainer-Dewar J."/>
            <person name="Goldberg J."/>
            <person name="Griggs A."/>
            <person name="Gujja S."/>
            <person name="Hansen M."/>
            <person name="Howarth C."/>
            <person name="Imamovic A."/>
            <person name="Ireland A."/>
            <person name="Larimer J."/>
            <person name="McCowan C."/>
            <person name="Murphy C."/>
            <person name="Pearson M."/>
            <person name="Poon T.W."/>
            <person name="Priest M."/>
            <person name="Roberts A."/>
            <person name="Saif S."/>
            <person name="Shea T."/>
            <person name="Sisk P."/>
            <person name="Sykes S."/>
            <person name="Wortman J."/>
            <person name="Nusbaum C."/>
            <person name="Birren B."/>
        </authorList>
    </citation>
    <scope>NUCLEOTIDE SEQUENCE [LARGE SCALE GENOMIC DNA]</scope>
    <source>
        <strain evidence="4">FAR1</strain>
    </source>
</reference>
<evidence type="ECO:0008006" key="5">
    <source>
        <dbReference type="Google" id="ProtNLM"/>
    </source>
</evidence>
<evidence type="ECO:0000313" key="4">
    <source>
        <dbReference type="Proteomes" id="UP000075886"/>
    </source>
</evidence>
<feature type="compositionally biased region" description="Acidic residues" evidence="1">
    <location>
        <begin position="91"/>
        <end position="122"/>
    </location>
</feature>